<gene>
    <name evidence="1" type="ORF">J3Q64DRAFT_1764112</name>
</gene>
<accession>A0ABR3ASQ4</accession>
<dbReference type="EMBL" id="JBCLYO010000023">
    <property type="protein sequence ID" value="KAL0079167.1"/>
    <property type="molecule type" value="Genomic_DNA"/>
</dbReference>
<protein>
    <recommendedName>
        <fullName evidence="3">Homeodomain-like DNA binding domain-containing transcription factor</fullName>
    </recommendedName>
</protein>
<evidence type="ECO:0008006" key="3">
    <source>
        <dbReference type="Google" id="ProtNLM"/>
    </source>
</evidence>
<dbReference type="Proteomes" id="UP001448207">
    <property type="component" value="Unassembled WGS sequence"/>
</dbReference>
<sequence length="63" mass="7175">MRGKKARPTKSTLKTLQKCLADNVILVCMVVEFLTSQVCNSFKKRNIDNKATRGLKRRVHSVL</sequence>
<proteinExistence type="predicted"/>
<evidence type="ECO:0000313" key="2">
    <source>
        <dbReference type="Proteomes" id="UP001448207"/>
    </source>
</evidence>
<reference evidence="1 2" key="1">
    <citation type="submission" date="2024-04" db="EMBL/GenBank/DDBJ databases">
        <title>Symmetric and asymmetric DNA N6-adenine methylation regulates different biological responses in Mucorales.</title>
        <authorList>
            <consortium name="Lawrence Berkeley National Laboratory"/>
            <person name="Lax C."/>
            <person name="Mondo S.J."/>
            <person name="Osorio-Concepcion M."/>
            <person name="Muszewska A."/>
            <person name="Corrochano-Luque M."/>
            <person name="Gutierrez G."/>
            <person name="Riley R."/>
            <person name="Lipzen A."/>
            <person name="Guo J."/>
            <person name="Hundley H."/>
            <person name="Amirebrahimi M."/>
            <person name="Ng V."/>
            <person name="Lorenzo-Gutierrez D."/>
            <person name="Binder U."/>
            <person name="Yang J."/>
            <person name="Song Y."/>
            <person name="Canovas D."/>
            <person name="Navarro E."/>
            <person name="Freitag M."/>
            <person name="Gabaldon T."/>
            <person name="Grigoriev I.V."/>
            <person name="Corrochano L.M."/>
            <person name="Nicolas F.E."/>
            <person name="Garre V."/>
        </authorList>
    </citation>
    <scope>NUCLEOTIDE SEQUENCE [LARGE SCALE GENOMIC DNA]</scope>
    <source>
        <strain evidence="1 2">L51</strain>
    </source>
</reference>
<evidence type="ECO:0000313" key="1">
    <source>
        <dbReference type="EMBL" id="KAL0079167.1"/>
    </source>
</evidence>
<organism evidence="1 2">
    <name type="scientific">Phycomyces blakesleeanus</name>
    <dbReference type="NCBI Taxonomy" id="4837"/>
    <lineage>
        <taxon>Eukaryota</taxon>
        <taxon>Fungi</taxon>
        <taxon>Fungi incertae sedis</taxon>
        <taxon>Mucoromycota</taxon>
        <taxon>Mucoromycotina</taxon>
        <taxon>Mucoromycetes</taxon>
        <taxon>Mucorales</taxon>
        <taxon>Phycomycetaceae</taxon>
        <taxon>Phycomyces</taxon>
    </lineage>
</organism>
<comment type="caution">
    <text evidence="1">The sequence shown here is derived from an EMBL/GenBank/DDBJ whole genome shotgun (WGS) entry which is preliminary data.</text>
</comment>
<keyword evidence="2" id="KW-1185">Reference proteome</keyword>
<name>A0ABR3ASQ4_PHYBL</name>